<dbReference type="CDD" id="cd06170">
    <property type="entry name" value="LuxR_C_like"/>
    <property type="match status" value="1"/>
</dbReference>
<protein>
    <submittedName>
        <fullName evidence="5">LuxR family transcriptional regulator</fullName>
    </submittedName>
</protein>
<dbReference type="PANTHER" id="PTHR44688">
    <property type="entry name" value="DNA-BINDING TRANSCRIPTIONAL ACTIVATOR DEVR_DOSR"/>
    <property type="match status" value="1"/>
</dbReference>
<evidence type="ECO:0000313" key="5">
    <source>
        <dbReference type="EMBL" id="MML56968.1"/>
    </source>
</evidence>
<feature type="domain" description="HTH luxR-type" evidence="4">
    <location>
        <begin position="176"/>
        <end position="238"/>
    </location>
</feature>
<dbReference type="InterPro" id="IPR000792">
    <property type="entry name" value="Tscrpt_reg_LuxR_C"/>
</dbReference>
<dbReference type="PRINTS" id="PR00038">
    <property type="entry name" value="HTHLUXR"/>
</dbReference>
<organism evidence="5">
    <name type="scientific">Salmonella enterica I</name>
    <dbReference type="NCBI Taxonomy" id="59201"/>
    <lineage>
        <taxon>Bacteria</taxon>
        <taxon>Pseudomonadati</taxon>
        <taxon>Pseudomonadota</taxon>
        <taxon>Gammaproteobacteria</taxon>
        <taxon>Enterobacterales</taxon>
        <taxon>Enterobacteriaceae</taxon>
        <taxon>Salmonella</taxon>
    </lineage>
</organism>
<comment type="caution">
    <text evidence="5">The sequence shown here is derived from an EMBL/GenBank/DDBJ whole genome shotgun (WGS) entry which is preliminary data.</text>
</comment>
<sequence>MKKNRVIPVNITYKRLDIPSSTLYSLSSFIFKRTQQTRFSLLFRKIYPVTDKEMFVIDNYHNEWRDIYDKKKLWSLDPVVNICRKPEMTSLAWGDDFFEGYSILLKHGEEFGFKYGVSFIINTLHGYECILSLSNEICNVTSQQMASCELHYKEIYNFIIHSCQPHLLNARDFRLTPPVLTSMEKIILTLVSDGFTSSEIANKIFITESAVNFHVYNIIKKMGCRNRTQIVAKGIILSLI</sequence>
<name>A0A3R1AUV4_SALET</name>
<reference evidence="5" key="1">
    <citation type="submission" date="2018-09" db="EMBL/GenBank/DDBJ databases">
        <authorList>
            <person name="Ashton P.M."/>
            <person name="Dallman T."/>
            <person name="Nair S."/>
            <person name="De Pinna E."/>
            <person name="Peters T."/>
            <person name="Grant K."/>
        </authorList>
    </citation>
    <scope>NUCLEOTIDE SEQUENCE [LARGE SCALE GENOMIC DNA]</scope>
    <source>
        <strain evidence="5">598938</strain>
    </source>
</reference>
<dbReference type="Gene3D" id="3.30.450.80">
    <property type="entry name" value="Transcription factor LuxR-like, autoinducer-binding domain"/>
    <property type="match status" value="1"/>
</dbReference>
<accession>A0A3R1AUV4</accession>
<dbReference type="Gene3D" id="1.10.10.10">
    <property type="entry name" value="Winged helix-like DNA-binding domain superfamily/Winged helix DNA-binding domain"/>
    <property type="match status" value="1"/>
</dbReference>
<proteinExistence type="predicted"/>
<dbReference type="InterPro" id="IPR005143">
    <property type="entry name" value="TF_LuxR_autoind-bd_dom"/>
</dbReference>
<evidence type="ECO:0000256" key="3">
    <source>
        <dbReference type="ARBA" id="ARBA00023163"/>
    </source>
</evidence>
<dbReference type="PROSITE" id="PS50043">
    <property type="entry name" value="HTH_LUXR_2"/>
    <property type="match status" value="1"/>
</dbReference>
<dbReference type="AlphaFoldDB" id="A0A3R1AUV4"/>
<evidence type="ECO:0000256" key="2">
    <source>
        <dbReference type="ARBA" id="ARBA00023125"/>
    </source>
</evidence>
<keyword evidence="2" id="KW-0238">DNA-binding</keyword>
<dbReference type="SMART" id="SM00421">
    <property type="entry name" value="HTH_LUXR"/>
    <property type="match status" value="1"/>
</dbReference>
<evidence type="ECO:0000256" key="1">
    <source>
        <dbReference type="ARBA" id="ARBA00023015"/>
    </source>
</evidence>
<dbReference type="PANTHER" id="PTHR44688:SF16">
    <property type="entry name" value="DNA-BINDING TRANSCRIPTIONAL ACTIVATOR DEVR_DOSR"/>
    <property type="match status" value="1"/>
</dbReference>
<dbReference type="EMBL" id="RVVJ01000067">
    <property type="protein sequence ID" value="MML56968.1"/>
    <property type="molecule type" value="Genomic_DNA"/>
</dbReference>
<dbReference type="Pfam" id="PF03472">
    <property type="entry name" value="Autoind_bind"/>
    <property type="match status" value="1"/>
</dbReference>
<keyword evidence="3" id="KW-0804">Transcription</keyword>
<dbReference type="Proteomes" id="UP000885348">
    <property type="component" value="Unassembled WGS sequence"/>
</dbReference>
<dbReference type="InterPro" id="IPR036388">
    <property type="entry name" value="WH-like_DNA-bd_sf"/>
</dbReference>
<evidence type="ECO:0000259" key="4">
    <source>
        <dbReference type="PROSITE" id="PS50043"/>
    </source>
</evidence>
<dbReference type="GO" id="GO:0003677">
    <property type="term" value="F:DNA binding"/>
    <property type="evidence" value="ECO:0007669"/>
    <property type="project" value="UniProtKB-KW"/>
</dbReference>
<dbReference type="InterPro" id="IPR036693">
    <property type="entry name" value="TF_LuxR_autoind-bd_dom_sf"/>
</dbReference>
<dbReference type="GO" id="GO:0006355">
    <property type="term" value="P:regulation of DNA-templated transcription"/>
    <property type="evidence" value="ECO:0007669"/>
    <property type="project" value="InterPro"/>
</dbReference>
<dbReference type="InterPro" id="IPR016032">
    <property type="entry name" value="Sig_transdc_resp-reg_C-effctor"/>
</dbReference>
<keyword evidence="1" id="KW-0805">Transcription regulation</keyword>
<dbReference type="Pfam" id="PF00196">
    <property type="entry name" value="GerE"/>
    <property type="match status" value="1"/>
</dbReference>
<dbReference type="SUPFAM" id="SSF75516">
    <property type="entry name" value="Pheromone-binding domain of LuxR-like quorum-sensing transcription factors"/>
    <property type="match status" value="1"/>
</dbReference>
<gene>
    <name evidence="5" type="ORF">D7N80_27680</name>
</gene>
<dbReference type="SUPFAM" id="SSF46894">
    <property type="entry name" value="C-terminal effector domain of the bipartite response regulators"/>
    <property type="match status" value="1"/>
</dbReference>